<gene>
    <name evidence="2" type="ORF">ADEAN_000313300</name>
</gene>
<dbReference type="PANTHER" id="PTHR42769">
    <property type="entry name" value="SUPEROXIDE DISMUTASE"/>
    <property type="match status" value="1"/>
</dbReference>
<feature type="region of interest" description="Disordered" evidence="1">
    <location>
        <begin position="87"/>
        <end position="108"/>
    </location>
</feature>
<organism evidence="2 3">
    <name type="scientific">Angomonas deanei</name>
    <dbReference type="NCBI Taxonomy" id="59799"/>
    <lineage>
        <taxon>Eukaryota</taxon>
        <taxon>Discoba</taxon>
        <taxon>Euglenozoa</taxon>
        <taxon>Kinetoplastea</taxon>
        <taxon>Metakinetoplastina</taxon>
        <taxon>Trypanosomatida</taxon>
        <taxon>Trypanosomatidae</taxon>
        <taxon>Strigomonadinae</taxon>
        <taxon>Angomonas</taxon>
    </lineage>
</organism>
<protein>
    <recommendedName>
        <fullName evidence="4">Centromere protein J C-terminal domain-containing protein</fullName>
    </recommendedName>
</protein>
<feature type="compositionally biased region" description="Basic and acidic residues" evidence="1">
    <location>
        <begin position="310"/>
        <end position="329"/>
    </location>
</feature>
<name>A0A7G2C787_9TRYP</name>
<keyword evidence="3" id="KW-1185">Reference proteome</keyword>
<dbReference type="SUPFAM" id="SSF54719">
    <property type="entry name" value="Fe,Mn superoxide dismutase (SOD), C-terminal domain"/>
    <property type="match status" value="1"/>
</dbReference>
<feature type="region of interest" description="Disordered" evidence="1">
    <location>
        <begin position="204"/>
        <end position="260"/>
    </location>
</feature>
<dbReference type="InterPro" id="IPR036314">
    <property type="entry name" value="SOD_C_sf"/>
</dbReference>
<accession>A0A7G2C787</accession>
<dbReference type="PANTHER" id="PTHR42769:SF1">
    <property type="entry name" value="MANGANESE_IRON SUPEROXIDE DISMUTASE C-TERMINAL DOMAIN-CONTAINING PROTEIN"/>
    <property type="match status" value="1"/>
</dbReference>
<evidence type="ECO:0000313" key="2">
    <source>
        <dbReference type="EMBL" id="CAD2215678.1"/>
    </source>
</evidence>
<dbReference type="InterPro" id="IPR047002">
    <property type="entry name" value="Tcp10_C_sf"/>
</dbReference>
<dbReference type="VEuPathDB" id="TriTrypDB:ADEAN_000313300"/>
<reference evidence="2 3" key="1">
    <citation type="submission" date="2020-08" db="EMBL/GenBank/DDBJ databases">
        <authorList>
            <person name="Newling K."/>
            <person name="Davey J."/>
            <person name="Forrester S."/>
        </authorList>
    </citation>
    <scope>NUCLEOTIDE SEQUENCE [LARGE SCALE GENOMIC DNA]</scope>
    <source>
        <strain evidence="3">Crithidia deanei Carvalho (ATCC PRA-265)</strain>
    </source>
</reference>
<dbReference type="AlphaFoldDB" id="A0A7G2C787"/>
<evidence type="ECO:0000313" key="3">
    <source>
        <dbReference type="Proteomes" id="UP000515908"/>
    </source>
</evidence>
<dbReference type="Gene3D" id="2.60.450.20">
    <property type="match status" value="1"/>
</dbReference>
<evidence type="ECO:0000256" key="1">
    <source>
        <dbReference type="SAM" id="MobiDB-lite"/>
    </source>
</evidence>
<feature type="region of interest" description="Disordered" evidence="1">
    <location>
        <begin position="306"/>
        <end position="335"/>
    </location>
</feature>
<dbReference type="Gene3D" id="3.55.40.20">
    <property type="entry name" value="Iron/manganese superoxide dismutase, C-terminal domain"/>
    <property type="match status" value="1"/>
</dbReference>
<dbReference type="EMBL" id="LR877149">
    <property type="protein sequence ID" value="CAD2215678.1"/>
    <property type="molecule type" value="Genomic_DNA"/>
</dbReference>
<feature type="compositionally biased region" description="Low complexity" evidence="1">
    <location>
        <begin position="220"/>
        <end position="252"/>
    </location>
</feature>
<dbReference type="Proteomes" id="UP000515908">
    <property type="component" value="Chromosome 05"/>
</dbReference>
<dbReference type="GO" id="GO:0004784">
    <property type="term" value="F:superoxide dismutase activity"/>
    <property type="evidence" value="ECO:0007669"/>
    <property type="project" value="TreeGrafter"/>
</dbReference>
<sequence length="335" mass="36864">MPAELVKLLEKQFTSIENFEKEVLLFATSGRTPSRTWLVTNETGAVSLINLSGNTTPLVFGFWPLAVFNTTEERLCRRLLEKSHHLPSSVEEAPSASAPPSWSRAARNPASVVARQPLRDEETLPTASLQETRLAVTREGLTHTNWDFIWSQVKSAEQYYKSDARTQATVKRRQKLEQAAAAKALRQLRDSGTSIMASDTVQIKGTIDVPVPPPKEAKKPQAPAKKPVEEQPAAAAPAKESTPAEAAPAAASDEPKSHQREDGAWVFTYSNGDVAVEHADGKKEFFRKDVTTTMYVDGTVLHQYPNRSSILERPDGSQRITHADGRTEEVPANSN</sequence>
<proteinExistence type="predicted"/>
<evidence type="ECO:0008006" key="4">
    <source>
        <dbReference type="Google" id="ProtNLM"/>
    </source>
</evidence>
<dbReference type="OrthoDB" id="272609at2759"/>